<dbReference type="Proteomes" id="UP000008367">
    <property type="component" value="Unassembled WGS sequence"/>
</dbReference>
<gene>
    <name evidence="1" type="ORF">VCHENC02_0947</name>
</gene>
<proteinExistence type="predicted"/>
<evidence type="ECO:0000313" key="2">
    <source>
        <dbReference type="Proteomes" id="UP000008367"/>
    </source>
</evidence>
<dbReference type="EMBL" id="AJSR01000192">
    <property type="protein sequence ID" value="EKM33622.1"/>
    <property type="molecule type" value="Genomic_DNA"/>
</dbReference>
<evidence type="ECO:0000313" key="1">
    <source>
        <dbReference type="EMBL" id="EKM33622.1"/>
    </source>
</evidence>
<protein>
    <submittedName>
        <fullName evidence="1">Membrane-bound lytic murein transglycosylase C</fullName>
    </submittedName>
</protein>
<dbReference type="AlphaFoldDB" id="A0A454D4L3"/>
<reference evidence="1 2" key="1">
    <citation type="submission" date="2012-10" db="EMBL/GenBank/DDBJ databases">
        <title>Genome sequence of Vibrio Cholerae HENC-02.</title>
        <authorList>
            <person name="Eppinger M."/>
            <person name="Hasan N.A."/>
            <person name="Sengamalay N."/>
            <person name="Hine E."/>
            <person name="Su Q."/>
            <person name="Daugherty S.C."/>
            <person name="Young S."/>
            <person name="Sadzewicz L."/>
            <person name="Tallon L."/>
            <person name="Cebula T.A."/>
            <person name="Ravel J."/>
            <person name="Colwell R.R."/>
        </authorList>
    </citation>
    <scope>NUCLEOTIDE SEQUENCE [LARGE SCALE GENOMIC DNA]</scope>
    <source>
        <strain evidence="1 2">HENC-02</strain>
    </source>
</reference>
<accession>A0A454D4L3</accession>
<organism evidence="1 2">
    <name type="scientific">Vibrio harveyi</name>
    <name type="common">Beneckea harveyi</name>
    <dbReference type="NCBI Taxonomy" id="669"/>
    <lineage>
        <taxon>Bacteria</taxon>
        <taxon>Pseudomonadati</taxon>
        <taxon>Pseudomonadota</taxon>
        <taxon>Gammaproteobacteria</taxon>
        <taxon>Vibrionales</taxon>
        <taxon>Vibrionaceae</taxon>
        <taxon>Vibrio</taxon>
    </lineage>
</organism>
<comment type="caution">
    <text evidence="1">The sequence shown here is derived from an EMBL/GenBank/DDBJ whole genome shotgun (WGS) entry which is preliminary data.</text>
</comment>
<name>A0A454D4L3_VIBHA</name>
<dbReference type="Gene3D" id="1.10.530.10">
    <property type="match status" value="1"/>
</dbReference>
<sequence>MISAYNGGTGGVLSTFDSDRKRAMNELNSLNPTQVYDALTTQHPKGEARRYLQKVLYFQKDFSQGNI</sequence>